<feature type="binding site" evidence="7">
    <location>
        <position position="252"/>
    </location>
    <ligand>
        <name>carbamoyl phosphate</name>
        <dbReference type="ChEBI" id="CHEBI:58228"/>
    </ligand>
</feature>
<dbReference type="PROSITE" id="PS00097">
    <property type="entry name" value="CARBAMOYLTRANSFERASE"/>
    <property type="match status" value="1"/>
</dbReference>
<dbReference type="InterPro" id="IPR006130">
    <property type="entry name" value="Asp/Orn_carbamoylTrfase"/>
</dbReference>
<dbReference type="GO" id="GO:0005829">
    <property type="term" value="C:cytosol"/>
    <property type="evidence" value="ECO:0007669"/>
    <property type="project" value="TreeGrafter"/>
</dbReference>
<dbReference type="NCBIfam" id="TIGR00670">
    <property type="entry name" value="asp_carb_tr"/>
    <property type="match status" value="1"/>
</dbReference>
<dbReference type="EMBL" id="WJQR01000007">
    <property type="protein sequence ID" value="MRI82024.1"/>
    <property type="molecule type" value="Genomic_DNA"/>
</dbReference>
<feature type="binding site" evidence="7">
    <location>
        <position position="210"/>
    </location>
    <ligand>
        <name>L-aspartate</name>
        <dbReference type="ChEBI" id="CHEBI:29991"/>
    </ligand>
</feature>
<dbReference type="EMBL" id="WJQS01000006">
    <property type="protein sequence ID" value="MRI85764.1"/>
    <property type="molecule type" value="Genomic_DNA"/>
</dbReference>
<evidence type="ECO:0000256" key="7">
    <source>
        <dbReference type="HAMAP-Rule" id="MF_00001"/>
    </source>
</evidence>
<evidence type="ECO:0000259" key="8">
    <source>
        <dbReference type="Pfam" id="PF00185"/>
    </source>
</evidence>
<dbReference type="EC" id="2.1.3.2" evidence="7"/>
<dbReference type="GO" id="GO:0016597">
    <property type="term" value="F:amino acid binding"/>
    <property type="evidence" value="ECO:0007669"/>
    <property type="project" value="InterPro"/>
</dbReference>
<proteinExistence type="inferred from homology"/>
<dbReference type="InterPro" id="IPR006132">
    <property type="entry name" value="Asp/Orn_carbamoyltranf_P-bd"/>
</dbReference>
<feature type="binding site" evidence="7">
    <location>
        <position position="158"/>
    </location>
    <ligand>
        <name>L-aspartate</name>
        <dbReference type="ChEBI" id="CHEBI:29991"/>
    </ligand>
</feature>
<evidence type="ECO:0000256" key="4">
    <source>
        <dbReference type="ARBA" id="ARBA00022975"/>
    </source>
</evidence>
<evidence type="ECO:0000256" key="3">
    <source>
        <dbReference type="ARBA" id="ARBA00022679"/>
    </source>
</evidence>
<comment type="similarity">
    <text evidence="2 7">Belongs to the aspartate/ornithine carbamoyltransferase superfamily. ATCase family.</text>
</comment>
<keyword evidence="4 7" id="KW-0665">Pyrimidine biosynthesis</keyword>
<name>A0A6I2GGF1_9LACT</name>
<feature type="binding site" evidence="7">
    <location>
        <position position="49"/>
    </location>
    <ligand>
        <name>carbamoyl phosphate</name>
        <dbReference type="ChEBI" id="CHEBI:58228"/>
    </ligand>
</feature>
<comment type="caution">
    <text evidence="11">The sequence shown here is derived from an EMBL/GenBank/DDBJ whole genome shotgun (WGS) entry which is preliminary data.</text>
</comment>
<dbReference type="NCBIfam" id="NF002032">
    <property type="entry name" value="PRK00856.1"/>
    <property type="match status" value="1"/>
</dbReference>
<comment type="catalytic activity">
    <reaction evidence="6 7">
        <text>carbamoyl phosphate + L-aspartate = N-carbamoyl-L-aspartate + phosphate + H(+)</text>
        <dbReference type="Rhea" id="RHEA:20013"/>
        <dbReference type="ChEBI" id="CHEBI:15378"/>
        <dbReference type="ChEBI" id="CHEBI:29991"/>
        <dbReference type="ChEBI" id="CHEBI:32814"/>
        <dbReference type="ChEBI" id="CHEBI:43474"/>
        <dbReference type="ChEBI" id="CHEBI:58228"/>
        <dbReference type="EC" id="2.1.3.2"/>
    </reaction>
</comment>
<evidence type="ECO:0000313" key="11">
    <source>
        <dbReference type="EMBL" id="MRI85764.1"/>
    </source>
</evidence>
<dbReference type="SUPFAM" id="SSF53671">
    <property type="entry name" value="Aspartate/ornithine carbamoyltransferase"/>
    <property type="match status" value="1"/>
</dbReference>
<evidence type="ECO:0000256" key="2">
    <source>
        <dbReference type="ARBA" id="ARBA00008896"/>
    </source>
</evidence>
<dbReference type="InterPro" id="IPR036901">
    <property type="entry name" value="Asp/Orn_carbamoylTrfase_sf"/>
</dbReference>
<sequence>MRHFLSVDQFTNEEFMMLVKRALDFKYGRDTFRSDRTAVNMFFENSTRTKHSFEMAEHKIGMHQVNFEVSSSSVKKGETLYDSVLTMQAIGVDVAVIRHPDPKYMDQLMNLNIQIVNAGSGSGQHPSQSLLDIMTIYEEFKYFKGLKVAIIGDISHSRVAMSNMMMLNKLGAEVYFAGPQAYFDRTFERYGTLMSVDDAVREADVVMMLRVQLERHDESEQDFTKEAYHQEYGLTRERFLTMKDSAIIMHPAPVNRDVELADELVECEKSRIVKQMSNGVYARIAILEWVLKGRYDELNSEKW</sequence>
<evidence type="ECO:0000313" key="10">
    <source>
        <dbReference type="EMBL" id="MRI82024.1"/>
    </source>
</evidence>
<evidence type="ECO:0000256" key="5">
    <source>
        <dbReference type="ARBA" id="ARBA00043884"/>
    </source>
</evidence>
<evidence type="ECO:0000256" key="1">
    <source>
        <dbReference type="ARBA" id="ARBA00004852"/>
    </source>
</evidence>
<evidence type="ECO:0000313" key="14">
    <source>
        <dbReference type="Proteomes" id="UP000440066"/>
    </source>
</evidence>
<keyword evidence="13" id="KW-1185">Reference proteome</keyword>
<dbReference type="Pfam" id="PF02729">
    <property type="entry name" value="OTCace_N"/>
    <property type="match status" value="1"/>
</dbReference>
<dbReference type="UniPathway" id="UPA00070">
    <property type="reaction ID" value="UER00116"/>
</dbReference>
<dbReference type="EMBL" id="WJQT01000003">
    <property type="protein sequence ID" value="MRJ46631.1"/>
    <property type="molecule type" value="Genomic_DNA"/>
</dbReference>
<reference evidence="13 15" key="2">
    <citation type="submission" date="2019-11" db="EMBL/GenBank/DDBJ databases">
        <title>Characterisation of Fundicoccus ignavus gen. nov. sp. nov., a novel genus of the family Aerococcaceae isolated from bulk tank milk.</title>
        <authorList>
            <person name="Siebert A."/>
            <person name="Huptas C."/>
            <person name="Wenning M."/>
            <person name="Scherer S."/>
            <person name="Doll E.V."/>
        </authorList>
    </citation>
    <scope>NUCLEOTIDE SEQUENCE [LARGE SCALE GENOMIC DNA]</scope>
    <source>
        <strain evidence="10 15">DSM 109653</strain>
        <strain evidence="11 13">WS4759</strain>
    </source>
</reference>
<evidence type="ECO:0000313" key="15">
    <source>
        <dbReference type="Proteomes" id="UP000469870"/>
    </source>
</evidence>
<feature type="binding site" evidence="7">
    <location>
        <position position="98"/>
    </location>
    <ligand>
        <name>carbamoyl phosphate</name>
        <dbReference type="ChEBI" id="CHEBI:58228"/>
    </ligand>
</feature>
<feature type="domain" description="Aspartate/ornithine carbamoyltransferase carbamoyl-P binding" evidence="9">
    <location>
        <begin position="2"/>
        <end position="138"/>
    </location>
</feature>
<comment type="function">
    <text evidence="5 7">Catalyzes the condensation of carbamoyl phosphate and aspartate to form carbamoyl aspartate and inorganic phosphate, the committed step in the de novo pyrimidine nucleotide biosynthesis pathway.</text>
</comment>
<comment type="pathway">
    <text evidence="1 7">Pyrimidine metabolism; UMP biosynthesis via de novo pathway; (S)-dihydroorotate from bicarbonate: step 2/3.</text>
</comment>
<evidence type="ECO:0000259" key="9">
    <source>
        <dbReference type="Pfam" id="PF02729"/>
    </source>
</evidence>
<dbReference type="GO" id="GO:0006207">
    <property type="term" value="P:'de novo' pyrimidine nucleobase biosynthetic process"/>
    <property type="evidence" value="ECO:0007669"/>
    <property type="project" value="InterPro"/>
</dbReference>
<feature type="binding site" evidence="7">
    <location>
        <position position="125"/>
    </location>
    <ligand>
        <name>carbamoyl phosphate</name>
        <dbReference type="ChEBI" id="CHEBI:58228"/>
    </ligand>
</feature>
<feature type="binding site" evidence="7">
    <location>
        <position position="253"/>
    </location>
    <ligand>
        <name>carbamoyl phosphate</name>
        <dbReference type="ChEBI" id="CHEBI:58228"/>
    </ligand>
</feature>
<dbReference type="AlphaFoldDB" id="A0A6I2GGF1"/>
<dbReference type="InterPro" id="IPR006131">
    <property type="entry name" value="Asp_carbamoyltransf_Asp/Orn-bd"/>
</dbReference>
<dbReference type="GO" id="GO:0006520">
    <property type="term" value="P:amino acid metabolic process"/>
    <property type="evidence" value="ECO:0007669"/>
    <property type="project" value="InterPro"/>
</dbReference>
<dbReference type="Proteomes" id="UP000430975">
    <property type="component" value="Unassembled WGS sequence"/>
</dbReference>
<evidence type="ECO:0000313" key="13">
    <source>
        <dbReference type="Proteomes" id="UP000430975"/>
    </source>
</evidence>
<accession>A0A6I2GGF1</accession>
<feature type="domain" description="Aspartate/ornithine carbamoyltransferase Asp/Orn-binding" evidence="8">
    <location>
        <begin position="144"/>
        <end position="289"/>
    </location>
</feature>
<dbReference type="PANTHER" id="PTHR45753:SF6">
    <property type="entry name" value="ASPARTATE CARBAMOYLTRANSFERASE"/>
    <property type="match status" value="1"/>
</dbReference>
<organism evidence="11 13">
    <name type="scientific">Fundicoccus ignavus</name>
    <dbReference type="NCBI Taxonomy" id="2664442"/>
    <lineage>
        <taxon>Bacteria</taxon>
        <taxon>Bacillati</taxon>
        <taxon>Bacillota</taxon>
        <taxon>Bacilli</taxon>
        <taxon>Lactobacillales</taxon>
        <taxon>Aerococcaceae</taxon>
        <taxon>Fundicoccus</taxon>
    </lineage>
</organism>
<dbReference type="PRINTS" id="PR00101">
    <property type="entry name" value="ATCASE"/>
</dbReference>
<dbReference type="Proteomes" id="UP000469870">
    <property type="component" value="Unassembled WGS sequence"/>
</dbReference>
<gene>
    <name evidence="7" type="primary">pyrB</name>
    <name evidence="12" type="ORF">GF867_03485</name>
    <name evidence="11" type="ORF">GIY09_07785</name>
    <name evidence="10" type="ORF">GIY11_08410</name>
</gene>
<dbReference type="Proteomes" id="UP000440066">
    <property type="component" value="Unassembled WGS sequence"/>
</dbReference>
<feature type="binding site" evidence="7">
    <location>
        <position position="76"/>
    </location>
    <ligand>
        <name>L-aspartate</name>
        <dbReference type="ChEBI" id="CHEBI:29991"/>
    </ligand>
</feature>
<dbReference type="PRINTS" id="PR00100">
    <property type="entry name" value="AOTCASE"/>
</dbReference>
<evidence type="ECO:0000313" key="12">
    <source>
        <dbReference type="EMBL" id="MRJ46631.1"/>
    </source>
</evidence>
<dbReference type="GO" id="GO:0044205">
    <property type="term" value="P:'de novo' UMP biosynthetic process"/>
    <property type="evidence" value="ECO:0007669"/>
    <property type="project" value="UniProtKB-UniRule"/>
</dbReference>
<dbReference type="HAMAP" id="MF_00001">
    <property type="entry name" value="Asp_carb_tr"/>
    <property type="match status" value="1"/>
</dbReference>
<dbReference type="Gene3D" id="3.40.50.1370">
    <property type="entry name" value="Aspartate/ornithine carbamoyltransferase"/>
    <property type="match status" value="2"/>
</dbReference>
<dbReference type="InterPro" id="IPR002082">
    <property type="entry name" value="Asp_carbamoyltransf"/>
</dbReference>
<keyword evidence="3 7" id="KW-0808">Transferase</keyword>
<dbReference type="PANTHER" id="PTHR45753">
    <property type="entry name" value="ORNITHINE CARBAMOYLTRANSFERASE, MITOCHONDRIAL"/>
    <property type="match status" value="1"/>
</dbReference>
<dbReference type="Pfam" id="PF00185">
    <property type="entry name" value="OTCace"/>
    <property type="match status" value="1"/>
</dbReference>
<feature type="binding site" evidence="7">
    <location>
        <position position="128"/>
    </location>
    <ligand>
        <name>carbamoyl phosphate</name>
        <dbReference type="ChEBI" id="CHEBI:58228"/>
    </ligand>
</feature>
<dbReference type="GO" id="GO:0004070">
    <property type="term" value="F:aspartate carbamoyltransferase activity"/>
    <property type="evidence" value="ECO:0007669"/>
    <property type="project" value="UniProtKB-UniRule"/>
</dbReference>
<protein>
    <recommendedName>
        <fullName evidence="7">Aspartate carbamoyltransferase</fullName>
        <ecNumber evidence="7">2.1.3.2</ecNumber>
    </recommendedName>
    <alternativeName>
        <fullName evidence="7">Aspartate transcarbamylase</fullName>
        <shortName evidence="7">ATCase</shortName>
    </alternativeName>
</protein>
<comment type="subunit">
    <text evidence="7">Heterododecamer (2C3:3R2) of six catalytic PyrB chains organized as two trimers (C3), and six regulatory PyrI chains organized as three dimers (R2).</text>
</comment>
<dbReference type="RefSeq" id="WP_153831728.1">
    <property type="nucleotide sequence ID" value="NZ_WJQR01000007.1"/>
</dbReference>
<feature type="binding site" evidence="7">
    <location>
        <position position="48"/>
    </location>
    <ligand>
        <name>carbamoyl phosphate</name>
        <dbReference type="ChEBI" id="CHEBI:58228"/>
    </ligand>
</feature>
<dbReference type="FunFam" id="3.40.50.1370:FF:000011">
    <property type="entry name" value="Aspartate carbamoyltransferase"/>
    <property type="match status" value="1"/>
</dbReference>
<reference evidence="12 14" key="1">
    <citation type="submission" date="2019-11" db="EMBL/GenBank/DDBJ databases">
        <title>Characterisation of Fundicoccus ignavus gen. nov. sp. nov., a novel genus of the family Aerococcaceae from bulk tank milk.</title>
        <authorList>
            <person name="Siebert A."/>
            <person name="Huptas C."/>
            <person name="Wenning M."/>
            <person name="Scherer S."/>
            <person name="Doll E.V."/>
        </authorList>
    </citation>
    <scope>NUCLEOTIDE SEQUENCE [LARGE SCALE GENOMIC DNA]</scope>
    <source>
        <strain evidence="12 14">DSM 109652</strain>
    </source>
</reference>
<evidence type="ECO:0000256" key="6">
    <source>
        <dbReference type="ARBA" id="ARBA00048859"/>
    </source>
</evidence>